<protein>
    <submittedName>
        <fullName evidence="1">Uncharacterized protein</fullName>
    </submittedName>
</protein>
<keyword evidence="2" id="KW-1185">Reference proteome</keyword>
<comment type="caution">
    <text evidence="1">The sequence shown here is derived from an EMBL/GenBank/DDBJ whole genome shotgun (WGS) entry which is preliminary data.</text>
</comment>
<evidence type="ECO:0000313" key="2">
    <source>
        <dbReference type="Proteomes" id="UP001162483"/>
    </source>
</evidence>
<organism evidence="1 2">
    <name type="scientific">Staurois parvus</name>
    <dbReference type="NCBI Taxonomy" id="386267"/>
    <lineage>
        <taxon>Eukaryota</taxon>
        <taxon>Metazoa</taxon>
        <taxon>Chordata</taxon>
        <taxon>Craniata</taxon>
        <taxon>Vertebrata</taxon>
        <taxon>Euteleostomi</taxon>
        <taxon>Amphibia</taxon>
        <taxon>Batrachia</taxon>
        <taxon>Anura</taxon>
        <taxon>Neobatrachia</taxon>
        <taxon>Ranoidea</taxon>
        <taxon>Ranidae</taxon>
        <taxon>Staurois</taxon>
    </lineage>
</organism>
<proteinExistence type="predicted"/>
<accession>A0ABN9CC19</accession>
<name>A0ABN9CC19_9NEOB</name>
<dbReference type="EMBL" id="CATNWA010009212">
    <property type="protein sequence ID" value="CAI9557622.1"/>
    <property type="molecule type" value="Genomic_DNA"/>
</dbReference>
<dbReference type="Proteomes" id="UP001162483">
    <property type="component" value="Unassembled WGS sequence"/>
</dbReference>
<evidence type="ECO:0000313" key="1">
    <source>
        <dbReference type="EMBL" id="CAI9557622.1"/>
    </source>
</evidence>
<sequence>MALGRKGLTSGEIKGLTVCVLLRRHAVQSVLCMALLCKNHTHILHTHTHT</sequence>
<gene>
    <name evidence="1" type="ORF">SPARVUS_LOCUS4736554</name>
</gene>
<reference evidence="1" key="1">
    <citation type="submission" date="2023-05" db="EMBL/GenBank/DDBJ databases">
        <authorList>
            <person name="Stuckert A."/>
        </authorList>
    </citation>
    <scope>NUCLEOTIDE SEQUENCE</scope>
</reference>